<dbReference type="PANTHER" id="PTHR31377">
    <property type="entry name" value="AGMATINE DEIMINASE-RELATED"/>
    <property type="match status" value="1"/>
</dbReference>
<dbReference type="Proteomes" id="UP000663852">
    <property type="component" value="Unassembled WGS sequence"/>
</dbReference>
<dbReference type="SUPFAM" id="SSF55909">
    <property type="entry name" value="Pentein"/>
    <property type="match status" value="1"/>
</dbReference>
<gene>
    <name evidence="2" type="ORF">EDS130_LOCUS30050</name>
    <name evidence="3" type="ORF">XAT740_LOCUS45395</name>
</gene>
<evidence type="ECO:0008006" key="5">
    <source>
        <dbReference type="Google" id="ProtNLM"/>
    </source>
</evidence>
<accession>A0A815Z9T2</accession>
<dbReference type="GO" id="GO:0004668">
    <property type="term" value="F:protein-arginine deiminase activity"/>
    <property type="evidence" value="ECO:0007669"/>
    <property type="project" value="InterPro"/>
</dbReference>
<dbReference type="EMBL" id="CAJNOJ010000208">
    <property type="protein sequence ID" value="CAF1290376.1"/>
    <property type="molecule type" value="Genomic_DNA"/>
</dbReference>
<dbReference type="PANTHER" id="PTHR31377:SF0">
    <property type="entry name" value="AGMATINE DEIMINASE-RELATED"/>
    <property type="match status" value="1"/>
</dbReference>
<dbReference type="GO" id="GO:0047632">
    <property type="term" value="F:agmatine deiminase activity"/>
    <property type="evidence" value="ECO:0007669"/>
    <property type="project" value="TreeGrafter"/>
</dbReference>
<reference evidence="3" key="1">
    <citation type="submission" date="2021-02" db="EMBL/GenBank/DDBJ databases">
        <authorList>
            <person name="Nowell W R."/>
        </authorList>
    </citation>
    <scope>NUCLEOTIDE SEQUENCE</scope>
</reference>
<evidence type="ECO:0000313" key="2">
    <source>
        <dbReference type="EMBL" id="CAF1290376.1"/>
    </source>
</evidence>
<keyword evidence="4" id="KW-1185">Reference proteome</keyword>
<organism evidence="3 4">
    <name type="scientific">Adineta ricciae</name>
    <name type="common">Rotifer</name>
    <dbReference type="NCBI Taxonomy" id="249248"/>
    <lineage>
        <taxon>Eukaryota</taxon>
        <taxon>Metazoa</taxon>
        <taxon>Spiralia</taxon>
        <taxon>Gnathifera</taxon>
        <taxon>Rotifera</taxon>
        <taxon>Eurotatoria</taxon>
        <taxon>Bdelloidea</taxon>
        <taxon>Adinetida</taxon>
        <taxon>Adinetidae</taxon>
        <taxon>Adineta</taxon>
    </lineage>
</organism>
<keyword evidence="1" id="KW-0378">Hydrolase</keyword>
<comment type="caution">
    <text evidence="3">The sequence shown here is derived from an EMBL/GenBank/DDBJ whole genome shotgun (WGS) entry which is preliminary data.</text>
</comment>
<dbReference type="Gene3D" id="3.75.10.10">
    <property type="entry name" value="L-arginine/glycine Amidinotransferase, Chain A"/>
    <property type="match status" value="1"/>
</dbReference>
<dbReference type="GO" id="GO:0009446">
    <property type="term" value="P:putrescine biosynthetic process"/>
    <property type="evidence" value="ECO:0007669"/>
    <property type="project" value="InterPro"/>
</dbReference>
<dbReference type="OrthoDB" id="544103at2759"/>
<dbReference type="Proteomes" id="UP000663828">
    <property type="component" value="Unassembled WGS sequence"/>
</dbReference>
<evidence type="ECO:0000313" key="3">
    <source>
        <dbReference type="EMBL" id="CAF1580018.1"/>
    </source>
</evidence>
<dbReference type="InterPro" id="IPR007466">
    <property type="entry name" value="Peptidyl-Arg-deiminase_porph"/>
</dbReference>
<proteinExistence type="predicted"/>
<evidence type="ECO:0000256" key="1">
    <source>
        <dbReference type="ARBA" id="ARBA00022801"/>
    </source>
</evidence>
<name>A0A815Z9T2_ADIRI</name>
<protein>
    <recommendedName>
        <fullName evidence="5">Agmatine deiminase</fullName>
    </recommendedName>
</protein>
<dbReference type="AlphaFoldDB" id="A0A815Z9T2"/>
<evidence type="ECO:0000313" key="4">
    <source>
        <dbReference type="Proteomes" id="UP000663828"/>
    </source>
</evidence>
<dbReference type="EMBL" id="CAJNOR010005919">
    <property type="protein sequence ID" value="CAF1580018.1"/>
    <property type="molecule type" value="Genomic_DNA"/>
</dbReference>
<dbReference type="Pfam" id="PF04371">
    <property type="entry name" value="PAD_porph"/>
    <property type="match status" value="1"/>
</dbReference>
<sequence>MASKVKTLLVLAAPSIKSKYYSEKFADIIEFMTNFAKFADGKDDLIILADTDTLPSFQGKIDPNKLIEAQIDDIWIRDFSPAIPARQIKFKYAPSYIKRSDSTHVENSFLRWCSKHAIHFSEKSDIILDAGNIVDNPSGTRVIITDRVLQDNPSLTKASAKEKLRQILGVNEIAIIKQLPGDTTGHADGMVMWATDDRILFASETEPLNSEIINELKASFPNVEIIETPNYFVDETWKNFTTARNVYVNSIVTDHYIYMPTFNSKHDDEMLKQFQSYTDKSVVAVPAENVCMMGGSIRCLTWQVKDSIRMKILPPPTS</sequence>